<proteinExistence type="predicted"/>
<dbReference type="Proteomes" id="UP001396334">
    <property type="component" value="Unassembled WGS sequence"/>
</dbReference>
<comment type="caution">
    <text evidence="1">The sequence shown here is derived from an EMBL/GenBank/DDBJ whole genome shotgun (WGS) entry which is preliminary data.</text>
</comment>
<organism evidence="1 2">
    <name type="scientific">Hibiscus sabdariffa</name>
    <name type="common">roselle</name>
    <dbReference type="NCBI Taxonomy" id="183260"/>
    <lineage>
        <taxon>Eukaryota</taxon>
        <taxon>Viridiplantae</taxon>
        <taxon>Streptophyta</taxon>
        <taxon>Embryophyta</taxon>
        <taxon>Tracheophyta</taxon>
        <taxon>Spermatophyta</taxon>
        <taxon>Magnoliopsida</taxon>
        <taxon>eudicotyledons</taxon>
        <taxon>Gunneridae</taxon>
        <taxon>Pentapetalae</taxon>
        <taxon>rosids</taxon>
        <taxon>malvids</taxon>
        <taxon>Malvales</taxon>
        <taxon>Malvaceae</taxon>
        <taxon>Malvoideae</taxon>
        <taxon>Hibiscus</taxon>
    </lineage>
</organism>
<reference evidence="1 2" key="1">
    <citation type="journal article" date="2024" name="G3 (Bethesda)">
        <title>Genome assembly of Hibiscus sabdariffa L. provides insights into metabolisms of medicinal natural products.</title>
        <authorList>
            <person name="Kim T."/>
        </authorList>
    </citation>
    <scope>NUCLEOTIDE SEQUENCE [LARGE SCALE GENOMIC DNA]</scope>
    <source>
        <strain evidence="1">TK-2024</strain>
        <tissue evidence="1">Old leaves</tissue>
    </source>
</reference>
<evidence type="ECO:0000313" key="1">
    <source>
        <dbReference type="EMBL" id="KAK9017200.1"/>
    </source>
</evidence>
<evidence type="ECO:0000313" key="2">
    <source>
        <dbReference type="Proteomes" id="UP001396334"/>
    </source>
</evidence>
<keyword evidence="2" id="KW-1185">Reference proteome</keyword>
<sequence>MKASLECFDVDYMMSTTSSRGLAPILQYSPSENLVFYYGVPLPMTCLTQEDLKDVPDVVLINAAAGDTMLDSLSQLHWKFDNTPPQGFNLKEPSIYAKSAANNEALGDWTLQQLKPLKE</sequence>
<gene>
    <name evidence="1" type="ORF">V6N11_079682</name>
</gene>
<name>A0ABR2RW46_9ROSI</name>
<dbReference type="EMBL" id="JBBPBN010000020">
    <property type="protein sequence ID" value="KAK9017200.1"/>
    <property type="molecule type" value="Genomic_DNA"/>
</dbReference>
<accession>A0ABR2RW46</accession>
<protein>
    <submittedName>
        <fullName evidence="1">Uncharacterized protein</fullName>
    </submittedName>
</protein>